<accession>A0ABW4JJX9</accession>
<dbReference type="Proteomes" id="UP001597079">
    <property type="component" value="Unassembled WGS sequence"/>
</dbReference>
<dbReference type="Pfam" id="PF06445">
    <property type="entry name" value="GyrI-like"/>
    <property type="match status" value="1"/>
</dbReference>
<gene>
    <name evidence="5" type="ORF">ACFSB2_15625</name>
</gene>
<dbReference type="InterPro" id="IPR020449">
    <property type="entry name" value="Tscrpt_reg_AraC-type_HTH"/>
</dbReference>
<dbReference type="RefSeq" id="WP_377944168.1">
    <property type="nucleotide sequence ID" value="NZ_JBHUCX010000044.1"/>
</dbReference>
<dbReference type="PANTHER" id="PTHR36444">
    <property type="entry name" value="TRANSCRIPTIONAL REGULATOR PROTEIN YOBU-RELATED"/>
    <property type="match status" value="1"/>
</dbReference>
<protein>
    <submittedName>
        <fullName evidence="5">GyrI-like domain-containing protein</fullName>
    </submittedName>
</protein>
<dbReference type="SUPFAM" id="SSF46689">
    <property type="entry name" value="Homeodomain-like"/>
    <property type="match status" value="1"/>
</dbReference>
<dbReference type="InterPro" id="IPR010499">
    <property type="entry name" value="AraC_E-bd"/>
</dbReference>
<evidence type="ECO:0000256" key="2">
    <source>
        <dbReference type="ARBA" id="ARBA00023125"/>
    </source>
</evidence>
<evidence type="ECO:0000313" key="5">
    <source>
        <dbReference type="EMBL" id="MFD1676134.1"/>
    </source>
</evidence>
<dbReference type="PANTHER" id="PTHR36444:SF3">
    <property type="entry name" value="TRANSCRIPTIONAL ACTIVATOR, PUTATIVE-RELATED"/>
    <property type="match status" value="1"/>
</dbReference>
<comment type="caution">
    <text evidence="5">The sequence shown here is derived from an EMBL/GenBank/DDBJ whole genome shotgun (WGS) entry which is preliminary data.</text>
</comment>
<evidence type="ECO:0000256" key="1">
    <source>
        <dbReference type="ARBA" id="ARBA00023015"/>
    </source>
</evidence>
<evidence type="ECO:0000256" key="3">
    <source>
        <dbReference type="ARBA" id="ARBA00023163"/>
    </source>
</evidence>
<dbReference type="Gene3D" id="1.10.10.60">
    <property type="entry name" value="Homeodomain-like"/>
    <property type="match status" value="1"/>
</dbReference>
<dbReference type="SMART" id="SM00871">
    <property type="entry name" value="AraC_E_bind"/>
    <property type="match status" value="1"/>
</dbReference>
<keyword evidence="3" id="KW-0804">Transcription</keyword>
<keyword evidence="6" id="KW-1185">Reference proteome</keyword>
<dbReference type="InterPro" id="IPR011256">
    <property type="entry name" value="Reg_factor_effector_dom_sf"/>
</dbReference>
<dbReference type="Gene3D" id="3.20.80.10">
    <property type="entry name" value="Regulatory factor, effector binding domain"/>
    <property type="match status" value="1"/>
</dbReference>
<dbReference type="EMBL" id="JBHUCX010000044">
    <property type="protein sequence ID" value="MFD1676134.1"/>
    <property type="molecule type" value="Genomic_DNA"/>
</dbReference>
<reference evidence="6" key="1">
    <citation type="journal article" date="2019" name="Int. J. Syst. Evol. Microbiol.">
        <title>The Global Catalogue of Microorganisms (GCM) 10K type strain sequencing project: providing services to taxonomists for standard genome sequencing and annotation.</title>
        <authorList>
            <consortium name="The Broad Institute Genomics Platform"/>
            <consortium name="The Broad Institute Genome Sequencing Center for Infectious Disease"/>
            <person name="Wu L."/>
            <person name="Ma J."/>
        </authorList>
    </citation>
    <scope>NUCLEOTIDE SEQUENCE [LARGE SCALE GENOMIC DNA]</scope>
    <source>
        <strain evidence="6">CGMCC 1.12286</strain>
    </source>
</reference>
<evidence type="ECO:0000259" key="4">
    <source>
        <dbReference type="PROSITE" id="PS01124"/>
    </source>
</evidence>
<dbReference type="InterPro" id="IPR053182">
    <property type="entry name" value="YobU-like_regulator"/>
</dbReference>
<organism evidence="5 6">
    <name type="scientific">Alicyclobacillus fodiniaquatilis</name>
    <dbReference type="NCBI Taxonomy" id="1661150"/>
    <lineage>
        <taxon>Bacteria</taxon>
        <taxon>Bacillati</taxon>
        <taxon>Bacillota</taxon>
        <taxon>Bacilli</taxon>
        <taxon>Bacillales</taxon>
        <taxon>Alicyclobacillaceae</taxon>
        <taxon>Alicyclobacillus</taxon>
    </lineage>
</organism>
<dbReference type="PROSITE" id="PS01124">
    <property type="entry name" value="HTH_ARAC_FAMILY_2"/>
    <property type="match status" value="1"/>
</dbReference>
<dbReference type="InterPro" id="IPR029442">
    <property type="entry name" value="GyrI-like"/>
</dbReference>
<dbReference type="InterPro" id="IPR009057">
    <property type="entry name" value="Homeodomain-like_sf"/>
</dbReference>
<name>A0ABW4JJX9_9BACL</name>
<dbReference type="SUPFAM" id="SSF55136">
    <property type="entry name" value="Probable bacterial effector-binding domain"/>
    <property type="match status" value="1"/>
</dbReference>
<sequence length="241" mass="26933">MGYEGDGGFGMAAQELSIFHAKVLYVALKYGYDSPESFAKAFRKAHGISPSEARAQGVELKAYPRISFHLPLKGDQEMDYKIVSREGFTVIGKMWNVSCKDGENFRRIPEFWQQCHTDGTIERLCELSPGKDVLGICMDMNHDTEELTYGIGVEGQVNALEDGWAARDIPACNWAVFTSIGPLPHTLQAVWKRIFEAFFPATGYQHAGAPELEVYPLGDTTADDYRCEVWIPVVKNEQKIG</sequence>
<proteinExistence type="predicted"/>
<dbReference type="InterPro" id="IPR018060">
    <property type="entry name" value="HTH_AraC"/>
</dbReference>
<keyword evidence="1" id="KW-0805">Transcription regulation</keyword>
<feature type="domain" description="HTH araC/xylS-type" evidence="4">
    <location>
        <begin position="1"/>
        <end position="56"/>
    </location>
</feature>
<evidence type="ECO:0000313" key="6">
    <source>
        <dbReference type="Proteomes" id="UP001597079"/>
    </source>
</evidence>
<dbReference type="PRINTS" id="PR00032">
    <property type="entry name" value="HTHARAC"/>
</dbReference>
<keyword evidence="2" id="KW-0238">DNA-binding</keyword>